<dbReference type="Pfam" id="PF13499">
    <property type="entry name" value="EF-hand_7"/>
    <property type="match status" value="2"/>
</dbReference>
<evidence type="ECO:0000256" key="1">
    <source>
        <dbReference type="ARBA" id="ARBA00022723"/>
    </source>
</evidence>
<dbReference type="PANTHER" id="PTHR34524:SF6">
    <property type="entry name" value="CALCYPHOSINE LIKE"/>
    <property type="match status" value="1"/>
</dbReference>
<feature type="domain" description="EF-hand" evidence="4">
    <location>
        <begin position="119"/>
        <end position="154"/>
    </location>
</feature>
<reference evidence="5 6" key="1">
    <citation type="submission" date="2020-04" db="EMBL/GenBank/DDBJ databases">
        <title>Perkinsus olseni comparative genomics.</title>
        <authorList>
            <person name="Bogema D.R."/>
        </authorList>
    </citation>
    <scope>NUCLEOTIDE SEQUENCE [LARGE SCALE GENOMIC DNA]</scope>
    <source>
        <strain evidence="5">ATCC PRA-31</strain>
    </source>
</reference>
<dbReference type="InterPro" id="IPR011992">
    <property type="entry name" value="EF-hand-dom_pair"/>
</dbReference>
<dbReference type="SMART" id="SM00054">
    <property type="entry name" value="EFh"/>
    <property type="match status" value="4"/>
</dbReference>
<keyword evidence="3" id="KW-0106">Calcium</keyword>
<dbReference type="InterPro" id="IPR018247">
    <property type="entry name" value="EF_Hand_1_Ca_BS"/>
</dbReference>
<dbReference type="EMBL" id="JABANN010000706">
    <property type="protein sequence ID" value="KAF4654605.1"/>
    <property type="molecule type" value="Genomic_DNA"/>
</dbReference>
<evidence type="ECO:0000256" key="2">
    <source>
        <dbReference type="ARBA" id="ARBA00022737"/>
    </source>
</evidence>
<dbReference type="InterPro" id="IPR002048">
    <property type="entry name" value="EF_hand_dom"/>
</dbReference>
<proteinExistence type="predicted"/>
<dbReference type="PANTHER" id="PTHR34524">
    <property type="entry name" value="CALCYPHOSIN"/>
    <property type="match status" value="1"/>
</dbReference>
<keyword evidence="2" id="KW-0677">Repeat</keyword>
<keyword evidence="1" id="KW-0479">Metal-binding</keyword>
<dbReference type="PROSITE" id="PS00018">
    <property type="entry name" value="EF_HAND_1"/>
    <property type="match status" value="3"/>
</dbReference>
<dbReference type="CDD" id="cd00051">
    <property type="entry name" value="EFh"/>
    <property type="match status" value="1"/>
</dbReference>
<dbReference type="PROSITE" id="PS50222">
    <property type="entry name" value="EF_HAND_2"/>
    <property type="match status" value="3"/>
</dbReference>
<sequence length="237" mass="27360">MHGKKKMNVGIPDWRIPSNFLKQGSFGRAHLIKTLEELRKKLKSRSAGDIYSLGKLFRIIDDDGDRKLSMEEFTKFLREIGVRNQQACTLLFQLFDSDSSGTVGYEEFLRAIRGKMNNRRREAAADIFSKLDSNGDGFLTSEDVNCLNPSNHPDVRAGIRRPKEIFAEVMQVFDANHDGKVSLREWLEYYEAVSASIDDDETFIHMLNNVWKMPGSDRDMADKYRARMLRDSPTRLW</sequence>
<evidence type="ECO:0000259" key="4">
    <source>
        <dbReference type="PROSITE" id="PS50222"/>
    </source>
</evidence>
<evidence type="ECO:0000313" key="5">
    <source>
        <dbReference type="EMBL" id="KAF4654605.1"/>
    </source>
</evidence>
<dbReference type="SUPFAM" id="SSF47473">
    <property type="entry name" value="EF-hand"/>
    <property type="match status" value="1"/>
</dbReference>
<dbReference type="GO" id="GO:0005509">
    <property type="term" value="F:calcium ion binding"/>
    <property type="evidence" value="ECO:0007669"/>
    <property type="project" value="InterPro"/>
</dbReference>
<gene>
    <name evidence="5" type="ORF">FOL46_008663</name>
</gene>
<comment type="caution">
    <text evidence="5">The sequence shown here is derived from an EMBL/GenBank/DDBJ whole genome shotgun (WGS) entry which is preliminary data.</text>
</comment>
<dbReference type="Gene3D" id="1.10.238.10">
    <property type="entry name" value="EF-hand"/>
    <property type="match status" value="2"/>
</dbReference>
<dbReference type="InterPro" id="IPR051581">
    <property type="entry name" value="Ca-bind"/>
</dbReference>
<evidence type="ECO:0000313" key="6">
    <source>
        <dbReference type="Proteomes" id="UP000572268"/>
    </source>
</evidence>
<evidence type="ECO:0000256" key="3">
    <source>
        <dbReference type="ARBA" id="ARBA00022837"/>
    </source>
</evidence>
<feature type="domain" description="EF-hand" evidence="4">
    <location>
        <begin position="83"/>
        <end position="118"/>
    </location>
</feature>
<accession>A0A7J6L5X3</accession>
<dbReference type="Proteomes" id="UP000572268">
    <property type="component" value="Unassembled WGS sequence"/>
</dbReference>
<organism evidence="5 6">
    <name type="scientific">Perkinsus olseni</name>
    <name type="common">Perkinsus atlanticus</name>
    <dbReference type="NCBI Taxonomy" id="32597"/>
    <lineage>
        <taxon>Eukaryota</taxon>
        <taxon>Sar</taxon>
        <taxon>Alveolata</taxon>
        <taxon>Perkinsozoa</taxon>
        <taxon>Perkinsea</taxon>
        <taxon>Perkinsida</taxon>
        <taxon>Perkinsidae</taxon>
        <taxon>Perkinsus</taxon>
    </lineage>
</organism>
<name>A0A7J6L5X3_PEROL</name>
<protein>
    <recommendedName>
        <fullName evidence="4">EF-hand domain-containing protein</fullName>
    </recommendedName>
</protein>
<feature type="domain" description="EF-hand" evidence="4">
    <location>
        <begin position="161"/>
        <end position="196"/>
    </location>
</feature>
<dbReference type="AlphaFoldDB" id="A0A7J6L5X3"/>